<dbReference type="InterPro" id="IPR005614">
    <property type="entry name" value="NrfD-like"/>
</dbReference>
<keyword evidence="6 7" id="KW-0472">Membrane</keyword>
<evidence type="ECO:0000313" key="9">
    <source>
        <dbReference type="Proteomes" id="UP000276634"/>
    </source>
</evidence>
<dbReference type="Pfam" id="PF03916">
    <property type="entry name" value="NrfD"/>
    <property type="match status" value="1"/>
</dbReference>
<feature type="transmembrane region" description="Helical" evidence="7">
    <location>
        <begin position="162"/>
        <end position="187"/>
    </location>
</feature>
<evidence type="ECO:0000256" key="2">
    <source>
        <dbReference type="ARBA" id="ARBA00008929"/>
    </source>
</evidence>
<gene>
    <name evidence="8" type="ORF">EDC57_1357</name>
</gene>
<dbReference type="Gene3D" id="1.20.1630.10">
    <property type="entry name" value="Formate dehydrogenase/DMSO reductase domain"/>
    <property type="match status" value="1"/>
</dbReference>
<evidence type="ECO:0000256" key="4">
    <source>
        <dbReference type="ARBA" id="ARBA00022692"/>
    </source>
</evidence>
<protein>
    <submittedName>
        <fullName evidence="8">Molybdopterin-containing oxidoreductase family membrane subunit</fullName>
    </submittedName>
</protein>
<organism evidence="8 9">
    <name type="scientific">Inmirania thermothiophila</name>
    <dbReference type="NCBI Taxonomy" id="1750597"/>
    <lineage>
        <taxon>Bacteria</taxon>
        <taxon>Pseudomonadati</taxon>
        <taxon>Pseudomonadota</taxon>
        <taxon>Gammaproteobacteria</taxon>
        <taxon>Chromatiales</taxon>
        <taxon>Ectothiorhodospiraceae</taxon>
        <taxon>Inmirania</taxon>
    </lineage>
</organism>
<evidence type="ECO:0000256" key="7">
    <source>
        <dbReference type="SAM" id="Phobius"/>
    </source>
</evidence>
<dbReference type="GO" id="GO:0005886">
    <property type="term" value="C:plasma membrane"/>
    <property type="evidence" value="ECO:0007669"/>
    <property type="project" value="UniProtKB-SubCell"/>
</dbReference>
<feature type="transmembrane region" description="Helical" evidence="7">
    <location>
        <begin position="363"/>
        <end position="385"/>
    </location>
</feature>
<feature type="transmembrane region" description="Helical" evidence="7">
    <location>
        <begin position="276"/>
        <end position="297"/>
    </location>
</feature>
<evidence type="ECO:0000256" key="1">
    <source>
        <dbReference type="ARBA" id="ARBA00004651"/>
    </source>
</evidence>
<proteinExistence type="inferred from homology"/>
<feature type="transmembrane region" description="Helical" evidence="7">
    <location>
        <begin position="55"/>
        <end position="81"/>
    </location>
</feature>
<name>A0A3N1Y012_9GAMM</name>
<evidence type="ECO:0000256" key="6">
    <source>
        <dbReference type="ARBA" id="ARBA00023136"/>
    </source>
</evidence>
<dbReference type="EMBL" id="RJVI01000002">
    <property type="protein sequence ID" value="ROR32166.1"/>
    <property type="molecule type" value="Genomic_DNA"/>
</dbReference>
<evidence type="ECO:0000313" key="8">
    <source>
        <dbReference type="EMBL" id="ROR32166.1"/>
    </source>
</evidence>
<dbReference type="RefSeq" id="WP_123401137.1">
    <property type="nucleotide sequence ID" value="NZ_RJVI01000002.1"/>
</dbReference>
<feature type="transmembrane region" description="Helical" evidence="7">
    <location>
        <begin position="16"/>
        <end position="35"/>
    </location>
</feature>
<dbReference type="PANTHER" id="PTHR34856">
    <property type="entry name" value="PROTEIN NRFD"/>
    <property type="match status" value="1"/>
</dbReference>
<feature type="transmembrane region" description="Helical" evidence="7">
    <location>
        <begin position="129"/>
        <end position="150"/>
    </location>
</feature>
<feature type="transmembrane region" description="Helical" evidence="7">
    <location>
        <begin position="193"/>
        <end position="217"/>
    </location>
</feature>
<keyword evidence="5 7" id="KW-1133">Transmembrane helix</keyword>
<feature type="transmembrane region" description="Helical" evidence="7">
    <location>
        <begin position="88"/>
        <end position="109"/>
    </location>
</feature>
<reference evidence="8 9" key="1">
    <citation type="submission" date="2018-11" db="EMBL/GenBank/DDBJ databases">
        <title>Genomic Encyclopedia of Type Strains, Phase IV (KMG-IV): sequencing the most valuable type-strain genomes for metagenomic binning, comparative biology and taxonomic classification.</title>
        <authorList>
            <person name="Goeker M."/>
        </authorList>
    </citation>
    <scope>NUCLEOTIDE SEQUENCE [LARGE SCALE GENOMIC DNA]</scope>
    <source>
        <strain evidence="8 9">DSM 100275</strain>
    </source>
</reference>
<evidence type="ECO:0000256" key="3">
    <source>
        <dbReference type="ARBA" id="ARBA00022475"/>
    </source>
</evidence>
<comment type="similarity">
    <text evidence="2">Belongs to the NrfD family.</text>
</comment>
<dbReference type="PANTHER" id="PTHR34856:SF2">
    <property type="entry name" value="PROTEIN NRFD"/>
    <property type="match status" value="1"/>
</dbReference>
<evidence type="ECO:0000256" key="5">
    <source>
        <dbReference type="ARBA" id="ARBA00022989"/>
    </source>
</evidence>
<dbReference type="InterPro" id="IPR052049">
    <property type="entry name" value="Electron_transfer_protein"/>
</dbReference>
<dbReference type="Proteomes" id="UP000276634">
    <property type="component" value="Unassembled WGS sequence"/>
</dbReference>
<keyword evidence="3" id="KW-1003">Cell membrane</keyword>
<feature type="transmembrane region" description="Helical" evidence="7">
    <location>
        <begin position="238"/>
        <end position="256"/>
    </location>
</feature>
<comment type="subcellular location">
    <subcellularLocation>
        <location evidence="1">Cell membrane</location>
        <topology evidence="1">Multi-pass membrane protein</topology>
    </subcellularLocation>
</comment>
<dbReference type="AlphaFoldDB" id="A0A3N1Y012"/>
<keyword evidence="4 7" id="KW-0812">Transmembrane</keyword>
<sequence length="409" mass="43509">MKEPRLQAIEGRSGGFYALAALLGALVAAGLWAAWQMEHHGHAITGMTNQIVWGLPHVFAVFLIVTASGALNVASVASVFGRKAYKPLAPLSAVLAIACLVGGLAVLVLDLGRPDRLVVAMTRYNFRSIFAWNIYLYTGFLAIAAVYLWLMLERRMNRYSRVAGTVAFLWRLILTTGTGSIFGFLVARQAYDAAIMAPLFIAMSLAFGTALFLLVLIGAFRATGRPLGDHLLHRLKNLLGVFVAVVLYFTAVQHLTNLYAAEHHGVERYILVEGGAVTALFWVGQVLVGGLVPLGLVYHPTLGRQRGAIALAGLAVLLGGLAQIYVIIIGGQSYPLILFPGMEVSSSFFDGVIHTYRPTGVELLLGLSGLGITGLITLLALRVLAILPAALGDEQAPAPAAGATEAVRA</sequence>
<comment type="caution">
    <text evidence="8">The sequence shown here is derived from an EMBL/GenBank/DDBJ whole genome shotgun (WGS) entry which is preliminary data.</text>
</comment>
<dbReference type="OrthoDB" id="9765987at2"/>
<feature type="transmembrane region" description="Helical" evidence="7">
    <location>
        <begin position="309"/>
        <end position="330"/>
    </location>
</feature>
<accession>A0A3N1Y012</accession>
<keyword evidence="9" id="KW-1185">Reference proteome</keyword>